<dbReference type="EMBL" id="BAABGZ010000081">
    <property type="protein sequence ID" value="GAA4369595.1"/>
    <property type="molecule type" value="Genomic_DNA"/>
</dbReference>
<dbReference type="InterPro" id="IPR011249">
    <property type="entry name" value="Metalloenz_LuxS/M16"/>
</dbReference>
<reference evidence="6" key="1">
    <citation type="journal article" date="2019" name="Int. J. Syst. Evol. Microbiol.">
        <title>The Global Catalogue of Microorganisms (GCM) 10K type strain sequencing project: providing services to taxonomists for standard genome sequencing and annotation.</title>
        <authorList>
            <consortium name="The Broad Institute Genomics Platform"/>
            <consortium name="The Broad Institute Genome Sequencing Center for Infectious Disease"/>
            <person name="Wu L."/>
            <person name="Ma J."/>
        </authorList>
    </citation>
    <scope>NUCLEOTIDE SEQUENCE [LARGE SCALE GENOMIC DNA]</scope>
    <source>
        <strain evidence="6">JCM 17923</strain>
    </source>
</reference>
<evidence type="ECO:0000256" key="2">
    <source>
        <dbReference type="SAM" id="SignalP"/>
    </source>
</evidence>
<feature type="chain" id="PRO_5047162204" description="Insulinase family protein" evidence="2">
    <location>
        <begin position="18"/>
        <end position="450"/>
    </location>
</feature>
<gene>
    <name evidence="5" type="ORF">GCM10023185_43380</name>
</gene>
<dbReference type="InterPro" id="IPR007863">
    <property type="entry name" value="Peptidase_M16_C"/>
</dbReference>
<evidence type="ECO:0000259" key="4">
    <source>
        <dbReference type="Pfam" id="PF05193"/>
    </source>
</evidence>
<accession>A0ABP8IS03</accession>
<keyword evidence="6" id="KW-1185">Reference proteome</keyword>
<protein>
    <recommendedName>
        <fullName evidence="7">Insulinase family protein</fullName>
    </recommendedName>
</protein>
<name>A0ABP8IS03_9BACT</name>
<sequence length="450" mass="49775">MLAVAAVLAASAPAAVAQKAKAPAPSAAFPYPIEQSALPNGLKVVTVPFDSPGLAAFYLVVRAGSRDEVEPGHTGFAHFFEHVMFRGTDKYPKEKYDQVLKSLGASANANTSLDRTVYTMTGNARMLDKMFEVEADRFQRLNYAEHDFKAEAGAVKGEYTKNSASPYTQLYEKTLETAFDKHTYEHTTMGFFKDIVDMPNQYAYSKQFFDRFYRPEYTTLLVVGDVKAAEVNALAKKYFADWKRGSYQPSIEAEPEQKGTRYAHVQNANFPPFLGLNYKGPAYSDKDKDLPALDLLLTLMTAENSPLYEKLVVKEQKARFIGGSPNFTRDPQLISVQASVVKADDIPYVRDELTKALEQLKTTPVDAKRLADTKSAAKYGLALSLDSPDQIANTLAQYIWLTGDAQSLNRLYALYDQVTPADLQAVAKKYFVADHLTVGTIAPGEASPVK</sequence>
<proteinExistence type="inferred from homology"/>
<dbReference type="SUPFAM" id="SSF63411">
    <property type="entry name" value="LuxS/MPP-like metallohydrolase"/>
    <property type="match status" value="2"/>
</dbReference>
<evidence type="ECO:0000259" key="3">
    <source>
        <dbReference type="Pfam" id="PF00675"/>
    </source>
</evidence>
<feature type="domain" description="Peptidase M16 N-terminal" evidence="3">
    <location>
        <begin position="56"/>
        <end position="189"/>
    </location>
</feature>
<feature type="signal peptide" evidence="2">
    <location>
        <begin position="1"/>
        <end position="17"/>
    </location>
</feature>
<evidence type="ECO:0000313" key="5">
    <source>
        <dbReference type="EMBL" id="GAA4369595.1"/>
    </source>
</evidence>
<comment type="similarity">
    <text evidence="1">Belongs to the peptidase M16 family.</text>
</comment>
<evidence type="ECO:0008006" key="7">
    <source>
        <dbReference type="Google" id="ProtNLM"/>
    </source>
</evidence>
<organism evidence="5 6">
    <name type="scientific">Hymenobacter saemangeumensis</name>
    <dbReference type="NCBI Taxonomy" id="1084522"/>
    <lineage>
        <taxon>Bacteria</taxon>
        <taxon>Pseudomonadati</taxon>
        <taxon>Bacteroidota</taxon>
        <taxon>Cytophagia</taxon>
        <taxon>Cytophagales</taxon>
        <taxon>Hymenobacteraceae</taxon>
        <taxon>Hymenobacter</taxon>
    </lineage>
</organism>
<keyword evidence="2" id="KW-0732">Signal</keyword>
<evidence type="ECO:0000313" key="6">
    <source>
        <dbReference type="Proteomes" id="UP001501153"/>
    </source>
</evidence>
<dbReference type="PANTHER" id="PTHR11851">
    <property type="entry name" value="METALLOPROTEASE"/>
    <property type="match status" value="1"/>
</dbReference>
<dbReference type="Pfam" id="PF05193">
    <property type="entry name" value="Peptidase_M16_C"/>
    <property type="match status" value="1"/>
</dbReference>
<comment type="caution">
    <text evidence="5">The sequence shown here is derived from an EMBL/GenBank/DDBJ whole genome shotgun (WGS) entry which is preliminary data.</text>
</comment>
<feature type="domain" description="Peptidase M16 C-terminal" evidence="4">
    <location>
        <begin position="206"/>
        <end position="375"/>
    </location>
</feature>
<dbReference type="PANTHER" id="PTHR11851:SF49">
    <property type="entry name" value="MITOCHONDRIAL-PROCESSING PEPTIDASE SUBUNIT ALPHA"/>
    <property type="match status" value="1"/>
</dbReference>
<dbReference type="InterPro" id="IPR011765">
    <property type="entry name" value="Pept_M16_N"/>
</dbReference>
<dbReference type="Gene3D" id="3.30.830.10">
    <property type="entry name" value="Metalloenzyme, LuxS/M16 peptidase-like"/>
    <property type="match status" value="2"/>
</dbReference>
<dbReference type="InterPro" id="IPR050361">
    <property type="entry name" value="MPP/UQCRC_Complex"/>
</dbReference>
<dbReference type="Pfam" id="PF00675">
    <property type="entry name" value="Peptidase_M16"/>
    <property type="match status" value="1"/>
</dbReference>
<evidence type="ECO:0000256" key="1">
    <source>
        <dbReference type="ARBA" id="ARBA00007261"/>
    </source>
</evidence>
<dbReference type="Proteomes" id="UP001501153">
    <property type="component" value="Unassembled WGS sequence"/>
</dbReference>